<feature type="transmembrane region" description="Helical" evidence="5">
    <location>
        <begin position="110"/>
        <end position="129"/>
    </location>
</feature>
<dbReference type="KEGG" id="taci:TDSAC_0067"/>
<dbReference type="PANTHER" id="PTHR43483">
    <property type="entry name" value="MEMBRANE TRANSPORTER PROTEIN HI_0806-RELATED"/>
    <property type="match status" value="1"/>
</dbReference>
<feature type="transmembrane region" description="Helical" evidence="5">
    <location>
        <begin position="169"/>
        <end position="193"/>
    </location>
</feature>
<feature type="transmembrane region" description="Helical" evidence="5">
    <location>
        <begin position="54"/>
        <end position="74"/>
    </location>
</feature>
<keyword evidence="3 5" id="KW-1133">Transmembrane helix</keyword>
<feature type="transmembrane region" description="Helical" evidence="5">
    <location>
        <begin position="241"/>
        <end position="257"/>
    </location>
</feature>
<keyword evidence="5" id="KW-1003">Cell membrane</keyword>
<keyword evidence="2 5" id="KW-0812">Transmembrane</keyword>
<dbReference type="GO" id="GO:0005886">
    <property type="term" value="C:plasma membrane"/>
    <property type="evidence" value="ECO:0007669"/>
    <property type="project" value="UniProtKB-SubCell"/>
</dbReference>
<dbReference type="PANTHER" id="PTHR43483:SF3">
    <property type="entry name" value="MEMBRANE TRANSPORTER PROTEIN HI_0806-RELATED"/>
    <property type="match status" value="1"/>
</dbReference>
<evidence type="ECO:0000256" key="2">
    <source>
        <dbReference type="ARBA" id="ARBA00022692"/>
    </source>
</evidence>
<organism evidence="6 7">
    <name type="scientific">Thermodesulfobium acidiphilum</name>
    <dbReference type="NCBI Taxonomy" id="1794699"/>
    <lineage>
        <taxon>Bacteria</taxon>
        <taxon>Pseudomonadati</taxon>
        <taxon>Thermodesulfobiota</taxon>
        <taxon>Thermodesulfobiia</taxon>
        <taxon>Thermodesulfobiales</taxon>
        <taxon>Thermodesulfobiaceae</taxon>
        <taxon>Thermodesulfobium</taxon>
    </lineage>
</organism>
<feature type="transmembrane region" description="Helical" evidence="5">
    <location>
        <begin position="205"/>
        <end position="229"/>
    </location>
</feature>
<evidence type="ECO:0000256" key="4">
    <source>
        <dbReference type="ARBA" id="ARBA00023136"/>
    </source>
</evidence>
<dbReference type="InterPro" id="IPR002781">
    <property type="entry name" value="TM_pro_TauE-like"/>
</dbReference>
<keyword evidence="7" id="KW-1185">Reference proteome</keyword>
<evidence type="ECO:0000256" key="3">
    <source>
        <dbReference type="ARBA" id="ARBA00022989"/>
    </source>
</evidence>
<comment type="subcellular location">
    <subcellularLocation>
        <location evidence="5">Cell membrane</location>
        <topology evidence="5">Multi-pass membrane protein</topology>
    </subcellularLocation>
    <subcellularLocation>
        <location evidence="1">Membrane</location>
        <topology evidence="1">Multi-pass membrane protein</topology>
    </subcellularLocation>
</comment>
<reference evidence="6 7" key="1">
    <citation type="submission" date="2017-04" db="EMBL/GenBank/DDBJ databases">
        <title>Genomic insights into metabolism of Thermodesulfobium acidiphilum.</title>
        <authorList>
            <person name="Toshchakov S.V."/>
            <person name="Frolov E.N."/>
            <person name="Kublanov I.V."/>
            <person name="Samarov N.I."/>
            <person name="Novikov A."/>
            <person name="Lebedinsky A.V."/>
            <person name="Bonch-Osmolovskaya E.A."/>
            <person name="Chernyh N.A."/>
        </authorList>
    </citation>
    <scope>NUCLEOTIDE SEQUENCE [LARGE SCALE GENOMIC DNA]</scope>
    <source>
        <strain evidence="6 7">3127-1</strain>
    </source>
</reference>
<evidence type="ECO:0000313" key="7">
    <source>
        <dbReference type="Proteomes" id="UP000244792"/>
    </source>
</evidence>
<keyword evidence="4 5" id="KW-0472">Membrane</keyword>
<gene>
    <name evidence="6" type="ORF">TDSAC_0067</name>
</gene>
<accession>A0A2R4VY58</accession>
<comment type="similarity">
    <text evidence="5">Belongs to the 4-toluene sulfonate uptake permease (TSUP) (TC 2.A.102) family.</text>
</comment>
<evidence type="ECO:0000256" key="1">
    <source>
        <dbReference type="ARBA" id="ARBA00004141"/>
    </source>
</evidence>
<sequence length="297" mass="32820">MNVYFPVSGVNVNILLPPVVAFVISFFTSMGGVSGAFLILPFQVSFLNYTSPGVSGTNFIYNIVSIPGGVYRYFKEGRMFYPLAIVLTIGTLPGVFIGYFIRVRYLYNPAFFKAFVGVVLLYIGSRLLFDLVRSKRVKFAKDFKFKILSSNIFKSYFEFQEKKYSFSNFWVFLLSFFVGIVGGAYGIGGGSIIAPFCVAVFKLPVYIVAGPALLATWVTSILGVFYYAINPLGTSGSEPDIFLGLLFGLGGVAGTYLGARCQKHVPSEIIKIILSVSIFFLAVKYIFDFVLKVLFTP</sequence>
<dbReference type="EMBL" id="CP020921">
    <property type="protein sequence ID" value="AWB09457.1"/>
    <property type="molecule type" value="Genomic_DNA"/>
</dbReference>
<protein>
    <recommendedName>
        <fullName evidence="5">Probable membrane transporter protein</fullName>
    </recommendedName>
</protein>
<evidence type="ECO:0000256" key="5">
    <source>
        <dbReference type="RuleBase" id="RU363041"/>
    </source>
</evidence>
<dbReference type="AlphaFoldDB" id="A0A2R4VY58"/>
<feature type="transmembrane region" description="Helical" evidence="5">
    <location>
        <begin position="80"/>
        <end position="101"/>
    </location>
</feature>
<proteinExistence type="inferred from homology"/>
<feature type="transmembrane region" description="Helical" evidence="5">
    <location>
        <begin position="20"/>
        <end position="42"/>
    </location>
</feature>
<dbReference type="OrthoDB" id="9788634at2"/>
<name>A0A2R4VY58_THEAF</name>
<dbReference type="Pfam" id="PF01925">
    <property type="entry name" value="TauE"/>
    <property type="match status" value="1"/>
</dbReference>
<evidence type="ECO:0000313" key="6">
    <source>
        <dbReference type="EMBL" id="AWB09457.1"/>
    </source>
</evidence>
<dbReference type="Proteomes" id="UP000244792">
    <property type="component" value="Chromosome"/>
</dbReference>
<feature type="transmembrane region" description="Helical" evidence="5">
    <location>
        <begin position="269"/>
        <end position="287"/>
    </location>
</feature>
<dbReference type="RefSeq" id="WP_108307763.1">
    <property type="nucleotide sequence ID" value="NZ_CP020921.1"/>
</dbReference>